<organism evidence="1 2">
    <name type="scientific">Niastella koreensis</name>
    <dbReference type="NCBI Taxonomy" id="354356"/>
    <lineage>
        <taxon>Bacteria</taxon>
        <taxon>Pseudomonadati</taxon>
        <taxon>Bacteroidota</taxon>
        <taxon>Chitinophagia</taxon>
        <taxon>Chitinophagales</taxon>
        <taxon>Chitinophagaceae</taxon>
        <taxon>Niastella</taxon>
    </lineage>
</organism>
<evidence type="ECO:0000313" key="1">
    <source>
        <dbReference type="EMBL" id="OQP42279.1"/>
    </source>
</evidence>
<keyword evidence="2" id="KW-1185">Reference proteome</keyword>
<dbReference type="NCBIfam" id="TIGR02436">
    <property type="entry name" value="four helix bundle protein"/>
    <property type="match status" value="1"/>
</dbReference>
<proteinExistence type="predicted"/>
<dbReference type="Gene3D" id="1.20.1440.60">
    <property type="entry name" value="23S rRNA-intervening sequence"/>
    <property type="match status" value="1"/>
</dbReference>
<accession>A0ABX3NQ82</accession>
<gene>
    <name evidence="1" type="ORF">A4D02_11880</name>
</gene>
<dbReference type="RefSeq" id="WP_014220559.1">
    <property type="nucleotide sequence ID" value="NZ_LWBO01000044.1"/>
</dbReference>
<dbReference type="PANTHER" id="PTHR38471:SF2">
    <property type="entry name" value="FOUR HELIX BUNDLE PROTEIN"/>
    <property type="match status" value="1"/>
</dbReference>
<comment type="caution">
    <text evidence="1">The sequence shown here is derived from an EMBL/GenBank/DDBJ whole genome shotgun (WGS) entry which is preliminary data.</text>
</comment>
<dbReference type="CDD" id="cd16377">
    <property type="entry name" value="23S_rRNA_IVP_like"/>
    <property type="match status" value="1"/>
</dbReference>
<sequence>MAAFKTFEEIEAWKKSRILCSKIHSLTITTDLARDYKLKDQINGSSGSIMDNIAEGFGRGGNKEFIQFLAISLGSVSESMSQLYRLLDRNYINKPLFTELYSLCNEIKKMILSLINYIKRSTLKGIKFNTNNTNPEP</sequence>
<reference evidence="1 2" key="1">
    <citation type="submission" date="2016-04" db="EMBL/GenBank/DDBJ databases">
        <authorList>
            <person name="Chen L."/>
            <person name="Zhuang W."/>
            <person name="Wang G."/>
        </authorList>
    </citation>
    <scope>NUCLEOTIDE SEQUENCE [LARGE SCALE GENOMIC DNA]</scope>
    <source>
        <strain evidence="2">GR20</strain>
    </source>
</reference>
<dbReference type="SUPFAM" id="SSF158446">
    <property type="entry name" value="IVS-encoded protein-like"/>
    <property type="match status" value="1"/>
</dbReference>
<protein>
    <submittedName>
        <fullName evidence="1">Four helix bundle protein</fullName>
    </submittedName>
</protein>
<dbReference type="EMBL" id="LWBO01000044">
    <property type="protein sequence ID" value="OQP42279.1"/>
    <property type="molecule type" value="Genomic_DNA"/>
</dbReference>
<dbReference type="InterPro" id="IPR012657">
    <property type="entry name" value="23S_rRNA-intervening_sequence"/>
</dbReference>
<dbReference type="PANTHER" id="PTHR38471">
    <property type="entry name" value="FOUR HELIX BUNDLE PROTEIN"/>
    <property type="match status" value="1"/>
</dbReference>
<name>A0ABX3NQ82_9BACT</name>
<evidence type="ECO:0000313" key="2">
    <source>
        <dbReference type="Proteomes" id="UP000192277"/>
    </source>
</evidence>
<dbReference type="InterPro" id="IPR036583">
    <property type="entry name" value="23S_rRNA_IVS_sf"/>
</dbReference>
<dbReference type="Proteomes" id="UP000192277">
    <property type="component" value="Unassembled WGS sequence"/>
</dbReference>
<dbReference type="Pfam" id="PF05635">
    <property type="entry name" value="23S_rRNA_IVP"/>
    <property type="match status" value="1"/>
</dbReference>